<evidence type="ECO:0000256" key="2">
    <source>
        <dbReference type="SAM" id="MobiDB-lite"/>
    </source>
</evidence>
<name>A0A8T0E7B6_ARGBR</name>
<keyword evidence="3" id="KW-1133">Transmembrane helix</keyword>
<evidence type="ECO:0000256" key="1">
    <source>
        <dbReference type="SAM" id="Coils"/>
    </source>
</evidence>
<dbReference type="EMBL" id="JABXBU010002230">
    <property type="protein sequence ID" value="KAF8767220.1"/>
    <property type="molecule type" value="Genomic_DNA"/>
</dbReference>
<keyword evidence="5" id="KW-1185">Reference proteome</keyword>
<evidence type="ECO:0000256" key="3">
    <source>
        <dbReference type="SAM" id="Phobius"/>
    </source>
</evidence>
<reference evidence="4" key="2">
    <citation type="submission" date="2020-06" db="EMBL/GenBank/DDBJ databases">
        <authorList>
            <person name="Sheffer M."/>
        </authorList>
    </citation>
    <scope>NUCLEOTIDE SEQUENCE</scope>
</reference>
<feature type="compositionally biased region" description="Polar residues" evidence="2">
    <location>
        <begin position="1"/>
        <end position="15"/>
    </location>
</feature>
<evidence type="ECO:0000313" key="4">
    <source>
        <dbReference type="EMBL" id="KAF8767220.1"/>
    </source>
</evidence>
<dbReference type="Proteomes" id="UP000807504">
    <property type="component" value="Unassembled WGS sequence"/>
</dbReference>
<keyword evidence="1" id="KW-0175">Coiled coil</keyword>
<proteinExistence type="predicted"/>
<feature type="coiled-coil region" evidence="1">
    <location>
        <begin position="44"/>
        <end position="78"/>
    </location>
</feature>
<organism evidence="4 5">
    <name type="scientific">Argiope bruennichi</name>
    <name type="common">Wasp spider</name>
    <name type="synonym">Aranea bruennichi</name>
    <dbReference type="NCBI Taxonomy" id="94029"/>
    <lineage>
        <taxon>Eukaryota</taxon>
        <taxon>Metazoa</taxon>
        <taxon>Ecdysozoa</taxon>
        <taxon>Arthropoda</taxon>
        <taxon>Chelicerata</taxon>
        <taxon>Arachnida</taxon>
        <taxon>Araneae</taxon>
        <taxon>Araneomorphae</taxon>
        <taxon>Entelegynae</taxon>
        <taxon>Araneoidea</taxon>
        <taxon>Araneidae</taxon>
        <taxon>Argiope</taxon>
    </lineage>
</organism>
<feature type="transmembrane region" description="Helical" evidence="3">
    <location>
        <begin position="75"/>
        <end position="92"/>
    </location>
</feature>
<reference evidence="4" key="1">
    <citation type="journal article" date="2020" name="bioRxiv">
        <title>Chromosome-level reference genome of the European wasp spider Argiope bruennichi: a resource for studies on range expansion and evolutionary adaptation.</title>
        <authorList>
            <person name="Sheffer M.M."/>
            <person name="Hoppe A."/>
            <person name="Krehenwinkel H."/>
            <person name="Uhl G."/>
            <person name="Kuss A.W."/>
            <person name="Jensen L."/>
            <person name="Jensen C."/>
            <person name="Gillespie R.G."/>
            <person name="Hoff K.J."/>
            <person name="Prost S."/>
        </authorList>
    </citation>
    <scope>NUCLEOTIDE SEQUENCE</scope>
</reference>
<keyword evidence="3" id="KW-0812">Transmembrane</keyword>
<dbReference type="AlphaFoldDB" id="A0A8T0E7B6"/>
<protein>
    <submittedName>
        <fullName evidence="4">Uncharacterized protein</fullName>
    </submittedName>
</protein>
<gene>
    <name evidence="4" type="ORF">HNY73_020206</name>
</gene>
<feature type="region of interest" description="Disordered" evidence="2">
    <location>
        <begin position="1"/>
        <end position="31"/>
    </location>
</feature>
<keyword evidence="3" id="KW-0472">Membrane</keyword>
<sequence length="93" mass="10787">METSTAPETSESQDGSLGPSPSLENPSITTEEKKICCPCENDSVNDIREEILEKLKKIEDLEKKVREVQEEKKKYILLLNFLLLMMLRQPYWN</sequence>
<comment type="caution">
    <text evidence="4">The sequence shown here is derived from an EMBL/GenBank/DDBJ whole genome shotgun (WGS) entry which is preliminary data.</text>
</comment>
<evidence type="ECO:0000313" key="5">
    <source>
        <dbReference type="Proteomes" id="UP000807504"/>
    </source>
</evidence>
<accession>A0A8T0E7B6</accession>